<dbReference type="EMBL" id="FNYT01000001">
    <property type="protein sequence ID" value="SEI48902.1"/>
    <property type="molecule type" value="Genomic_DNA"/>
</dbReference>
<dbReference type="SUPFAM" id="SSF100950">
    <property type="entry name" value="NagB/RpiA/CoA transferase-like"/>
    <property type="match status" value="1"/>
</dbReference>
<accession>A0A143Y952</accession>
<sequence>MKEQIRKEMLGKLRQVPAEERIRMEQQLTAAVCASDEWKAAKTIGVTWSNFPEIATAGIIRKGLEEGKRMVIPYSGKNRVMTFHEYLPDTPMARSKFGIMEPVDKSKPVPSEAIDLLLVPGLAFSEIGYRIGFGGGYYDRYLASYKGRTLSVLFPFQLFEDPQWEIEAFDVPVQKLLTATF</sequence>
<feature type="binding site" evidence="4">
    <location>
        <begin position="130"/>
        <end position="138"/>
    </location>
    <ligand>
        <name>ATP</name>
        <dbReference type="ChEBI" id="CHEBI:30616"/>
    </ligand>
</feature>
<evidence type="ECO:0000256" key="4">
    <source>
        <dbReference type="PIRSR" id="PIRSR006806-1"/>
    </source>
</evidence>
<reference evidence="7 9" key="2">
    <citation type="submission" date="2016-10" db="EMBL/GenBank/DDBJ databases">
        <authorList>
            <person name="Varghese N."/>
            <person name="Submissions S."/>
        </authorList>
    </citation>
    <scope>NUCLEOTIDE SEQUENCE [LARGE SCALE GENOMIC DNA]</scope>
    <source>
        <strain evidence="7 9">DSM 22150</strain>
    </source>
</reference>
<evidence type="ECO:0000256" key="3">
    <source>
        <dbReference type="ARBA" id="ARBA00022840"/>
    </source>
</evidence>
<keyword evidence="6" id="KW-0436">Ligase</keyword>
<comment type="cofactor">
    <cofactor evidence="5">
        <name>Mg(2+)</name>
        <dbReference type="ChEBI" id="CHEBI:18420"/>
    </cofactor>
</comment>
<keyword evidence="3 4" id="KW-0067">ATP-binding</keyword>
<evidence type="ECO:0000256" key="5">
    <source>
        <dbReference type="RuleBase" id="RU361279"/>
    </source>
</evidence>
<evidence type="ECO:0000256" key="1">
    <source>
        <dbReference type="ARBA" id="ARBA00010638"/>
    </source>
</evidence>
<dbReference type="InterPro" id="IPR002698">
    <property type="entry name" value="FTHF_cligase"/>
</dbReference>
<evidence type="ECO:0000313" key="9">
    <source>
        <dbReference type="Proteomes" id="UP000199280"/>
    </source>
</evidence>
<organism evidence="6 8">
    <name type="scientific">Trichococcus ilyis</name>
    <dbReference type="NCBI Taxonomy" id="640938"/>
    <lineage>
        <taxon>Bacteria</taxon>
        <taxon>Bacillati</taxon>
        <taxon>Bacillota</taxon>
        <taxon>Bacilli</taxon>
        <taxon>Lactobacillales</taxon>
        <taxon>Carnobacteriaceae</taxon>
        <taxon>Trichococcus</taxon>
    </lineage>
</organism>
<dbReference type="EC" id="6.3.3.2" evidence="5"/>
<dbReference type="EMBL" id="FJNB01000001">
    <property type="protein sequence ID" value="CZQ82864.1"/>
    <property type="molecule type" value="Genomic_DNA"/>
</dbReference>
<dbReference type="STRING" id="640938.TR210_254"/>
<dbReference type="Proteomes" id="UP000076878">
    <property type="component" value="Unassembled WGS sequence"/>
</dbReference>
<dbReference type="PIRSF" id="PIRSF006806">
    <property type="entry name" value="FTHF_cligase"/>
    <property type="match status" value="1"/>
</dbReference>
<evidence type="ECO:0000313" key="8">
    <source>
        <dbReference type="Proteomes" id="UP000076878"/>
    </source>
</evidence>
<dbReference type="InterPro" id="IPR037171">
    <property type="entry name" value="NagB/RpiA_transferase-like"/>
</dbReference>
<keyword evidence="2 4" id="KW-0547">Nucleotide-binding</keyword>
<dbReference type="GO" id="GO:0005524">
    <property type="term" value="F:ATP binding"/>
    <property type="evidence" value="ECO:0007669"/>
    <property type="project" value="UniProtKB-KW"/>
</dbReference>
<dbReference type="GO" id="GO:0009396">
    <property type="term" value="P:folic acid-containing compound biosynthetic process"/>
    <property type="evidence" value="ECO:0007669"/>
    <property type="project" value="TreeGrafter"/>
</dbReference>
<dbReference type="Proteomes" id="UP000199280">
    <property type="component" value="Unassembled WGS sequence"/>
</dbReference>
<dbReference type="GO" id="GO:0030272">
    <property type="term" value="F:5-formyltetrahydrofolate cyclo-ligase activity"/>
    <property type="evidence" value="ECO:0007669"/>
    <property type="project" value="UniProtKB-EC"/>
</dbReference>
<evidence type="ECO:0000313" key="6">
    <source>
        <dbReference type="EMBL" id="CZQ82864.1"/>
    </source>
</evidence>
<comment type="similarity">
    <text evidence="1 5">Belongs to the 5-formyltetrahydrofolate cyclo-ligase family.</text>
</comment>
<dbReference type="GO" id="GO:0046872">
    <property type="term" value="F:metal ion binding"/>
    <property type="evidence" value="ECO:0007669"/>
    <property type="project" value="UniProtKB-KW"/>
</dbReference>
<keyword evidence="9" id="KW-1185">Reference proteome</keyword>
<protein>
    <recommendedName>
        <fullName evidence="5">5-formyltetrahydrofolate cyclo-ligase</fullName>
        <ecNumber evidence="5">6.3.3.2</ecNumber>
    </recommendedName>
</protein>
<evidence type="ECO:0000256" key="2">
    <source>
        <dbReference type="ARBA" id="ARBA00022741"/>
    </source>
</evidence>
<reference evidence="6 8" key="1">
    <citation type="submission" date="2016-02" db="EMBL/GenBank/DDBJ databases">
        <authorList>
            <person name="Wen L."/>
            <person name="He K."/>
            <person name="Yang H."/>
        </authorList>
    </citation>
    <scope>NUCLEOTIDE SEQUENCE [LARGE SCALE GENOMIC DNA]</scope>
    <source>
        <strain evidence="6">Trichococcus_R210</strain>
    </source>
</reference>
<dbReference type="Pfam" id="PF01812">
    <property type="entry name" value="5-FTHF_cyc-lig"/>
    <property type="match status" value="1"/>
</dbReference>
<dbReference type="GO" id="GO:0035999">
    <property type="term" value="P:tetrahydrofolate interconversion"/>
    <property type="evidence" value="ECO:0007669"/>
    <property type="project" value="TreeGrafter"/>
</dbReference>
<dbReference type="Gene3D" id="3.40.50.10420">
    <property type="entry name" value="NagB/RpiA/CoA transferase-like"/>
    <property type="match status" value="1"/>
</dbReference>
<dbReference type="NCBIfam" id="TIGR02727">
    <property type="entry name" value="MTHFS_bact"/>
    <property type="match status" value="1"/>
</dbReference>
<dbReference type="PANTHER" id="PTHR23407:SF1">
    <property type="entry name" value="5-FORMYLTETRAHYDROFOLATE CYCLO-LIGASE"/>
    <property type="match status" value="1"/>
</dbReference>
<comment type="catalytic activity">
    <reaction evidence="5">
        <text>(6S)-5-formyl-5,6,7,8-tetrahydrofolate + ATP = (6R)-5,10-methenyltetrahydrofolate + ADP + phosphate</text>
        <dbReference type="Rhea" id="RHEA:10488"/>
        <dbReference type="ChEBI" id="CHEBI:30616"/>
        <dbReference type="ChEBI" id="CHEBI:43474"/>
        <dbReference type="ChEBI" id="CHEBI:57455"/>
        <dbReference type="ChEBI" id="CHEBI:57457"/>
        <dbReference type="ChEBI" id="CHEBI:456216"/>
        <dbReference type="EC" id="6.3.3.2"/>
    </reaction>
</comment>
<dbReference type="InterPro" id="IPR024185">
    <property type="entry name" value="FTHF_cligase-like_sf"/>
</dbReference>
<dbReference type="AlphaFoldDB" id="A0A143Y952"/>
<evidence type="ECO:0000313" key="7">
    <source>
        <dbReference type="EMBL" id="SEI48902.1"/>
    </source>
</evidence>
<dbReference type="RefSeq" id="WP_162268595.1">
    <property type="nucleotide sequence ID" value="NZ_FJNB01000001.1"/>
</dbReference>
<dbReference type="PANTHER" id="PTHR23407">
    <property type="entry name" value="ATPASE INHIBITOR/5-FORMYLTETRAHYDROFOLATE CYCLO-LIGASE"/>
    <property type="match status" value="1"/>
</dbReference>
<keyword evidence="5" id="KW-0479">Metal-binding</keyword>
<gene>
    <name evidence="7" type="ORF">SAMN05216375_10113</name>
    <name evidence="6" type="ORF">TR210_254</name>
</gene>
<name>A0A143Y952_9LACT</name>
<keyword evidence="5" id="KW-0460">Magnesium</keyword>
<proteinExistence type="inferred from homology"/>
<feature type="binding site" evidence="4">
    <location>
        <position position="53"/>
    </location>
    <ligand>
        <name>substrate</name>
    </ligand>
</feature>
<feature type="binding site" evidence="4">
    <location>
        <begin position="2"/>
        <end position="6"/>
    </location>
    <ligand>
        <name>ATP</name>
        <dbReference type="ChEBI" id="CHEBI:30616"/>
    </ligand>
</feature>